<name>A0A067D1K6_SAPPC</name>
<dbReference type="PANTHER" id="PTHR10000">
    <property type="entry name" value="PHOSPHOSERINE PHOSPHATASE"/>
    <property type="match status" value="1"/>
</dbReference>
<accession>A0A067D1K6</accession>
<evidence type="ECO:0008006" key="3">
    <source>
        <dbReference type="Google" id="ProtNLM"/>
    </source>
</evidence>
<dbReference type="STRING" id="695850.A0A067D1K6"/>
<dbReference type="OMA" id="GAWIQDP"/>
<proteinExistence type="predicted"/>
<dbReference type="GO" id="GO:0000287">
    <property type="term" value="F:magnesium ion binding"/>
    <property type="evidence" value="ECO:0007669"/>
    <property type="project" value="TreeGrafter"/>
</dbReference>
<reference evidence="1 2" key="1">
    <citation type="journal article" date="2013" name="PLoS Genet.">
        <title>Distinctive expansion of potential virulence genes in the genome of the oomycete fish pathogen Saprolegnia parasitica.</title>
        <authorList>
            <person name="Jiang R.H."/>
            <person name="de Bruijn I."/>
            <person name="Haas B.J."/>
            <person name="Belmonte R."/>
            <person name="Lobach L."/>
            <person name="Christie J."/>
            <person name="van den Ackerveken G."/>
            <person name="Bottin A."/>
            <person name="Bulone V."/>
            <person name="Diaz-Moreno S.M."/>
            <person name="Dumas B."/>
            <person name="Fan L."/>
            <person name="Gaulin E."/>
            <person name="Govers F."/>
            <person name="Grenville-Briggs L.J."/>
            <person name="Horner N.R."/>
            <person name="Levin J.Z."/>
            <person name="Mammella M."/>
            <person name="Meijer H.J."/>
            <person name="Morris P."/>
            <person name="Nusbaum C."/>
            <person name="Oome S."/>
            <person name="Phillips A.J."/>
            <person name="van Rooyen D."/>
            <person name="Rzeszutek E."/>
            <person name="Saraiva M."/>
            <person name="Secombes C.J."/>
            <person name="Seidl M.F."/>
            <person name="Snel B."/>
            <person name="Stassen J.H."/>
            <person name="Sykes S."/>
            <person name="Tripathy S."/>
            <person name="van den Berg H."/>
            <person name="Vega-Arreguin J.C."/>
            <person name="Wawra S."/>
            <person name="Young S.K."/>
            <person name="Zeng Q."/>
            <person name="Dieguez-Uribeondo J."/>
            <person name="Russ C."/>
            <person name="Tyler B.M."/>
            <person name="van West P."/>
        </authorList>
    </citation>
    <scope>NUCLEOTIDE SEQUENCE [LARGE SCALE GENOMIC DNA]</scope>
    <source>
        <strain evidence="1 2">CBS 223.65</strain>
    </source>
</reference>
<dbReference type="Gene3D" id="3.40.50.1000">
    <property type="entry name" value="HAD superfamily/HAD-like"/>
    <property type="match status" value="1"/>
</dbReference>
<dbReference type="GO" id="GO:0016791">
    <property type="term" value="F:phosphatase activity"/>
    <property type="evidence" value="ECO:0007669"/>
    <property type="project" value="TreeGrafter"/>
</dbReference>
<dbReference type="InterPro" id="IPR023214">
    <property type="entry name" value="HAD_sf"/>
</dbReference>
<dbReference type="InterPro" id="IPR036412">
    <property type="entry name" value="HAD-like_sf"/>
</dbReference>
<keyword evidence="2" id="KW-1185">Reference proteome</keyword>
<dbReference type="AlphaFoldDB" id="A0A067D1K6"/>
<evidence type="ECO:0000313" key="1">
    <source>
        <dbReference type="EMBL" id="KDO32917.1"/>
    </source>
</evidence>
<dbReference type="GeneID" id="24125154"/>
<dbReference type="KEGG" id="spar:SPRG_02609"/>
<dbReference type="Pfam" id="PF08282">
    <property type="entry name" value="Hydrolase_3"/>
    <property type="match status" value="1"/>
</dbReference>
<evidence type="ECO:0000313" key="2">
    <source>
        <dbReference type="Proteomes" id="UP000030745"/>
    </source>
</evidence>
<dbReference type="RefSeq" id="XP_012196565.1">
    <property type="nucleotide sequence ID" value="XM_012341175.1"/>
</dbReference>
<sequence>MGKAPWYSLLAFDLDGTLLNKAGHVSPRTAAAIRAVVATGAIVSLCSGRSTACMVEAARQLGLDHGVTLVSCNGADAGVMQWRRAFDPTNKPLSVRHVLRVAADMDRCVNVYDEERGVIHAKPTHPHHYDLIDEYSKRTGGVYNLVDEYDTTGVRPCQLAVLGRDVDAIHATLTAEVPSLTFNKYSTFVECLPSQVHKGVGLTRLAQHLSIPLTRTVAFGDGLNDLEFVQTAGLGIAMANGDDAVKRAANRVSRYDHDADGVAHELEWLLRTGVVGVPPEVELHATASI</sequence>
<dbReference type="Gene3D" id="3.30.1240.10">
    <property type="match status" value="1"/>
</dbReference>
<dbReference type="GO" id="GO:0005829">
    <property type="term" value="C:cytosol"/>
    <property type="evidence" value="ECO:0007669"/>
    <property type="project" value="TreeGrafter"/>
</dbReference>
<dbReference type="PROSITE" id="PS01228">
    <property type="entry name" value="COF_1"/>
    <property type="match status" value="1"/>
</dbReference>
<dbReference type="VEuPathDB" id="FungiDB:SPRG_02609"/>
<organism evidence="1 2">
    <name type="scientific">Saprolegnia parasitica (strain CBS 223.65)</name>
    <dbReference type="NCBI Taxonomy" id="695850"/>
    <lineage>
        <taxon>Eukaryota</taxon>
        <taxon>Sar</taxon>
        <taxon>Stramenopiles</taxon>
        <taxon>Oomycota</taxon>
        <taxon>Saprolegniomycetes</taxon>
        <taxon>Saprolegniales</taxon>
        <taxon>Saprolegniaceae</taxon>
        <taxon>Saprolegnia</taxon>
    </lineage>
</organism>
<dbReference type="OrthoDB" id="27226at2759"/>
<protein>
    <recommendedName>
        <fullName evidence="3">Cof-like hydrolase</fullName>
    </recommendedName>
</protein>
<dbReference type="Proteomes" id="UP000030745">
    <property type="component" value="Unassembled WGS sequence"/>
</dbReference>
<dbReference type="EMBL" id="KK583194">
    <property type="protein sequence ID" value="KDO32917.1"/>
    <property type="molecule type" value="Genomic_DNA"/>
</dbReference>
<dbReference type="SUPFAM" id="SSF56784">
    <property type="entry name" value="HAD-like"/>
    <property type="match status" value="1"/>
</dbReference>
<dbReference type="PANTHER" id="PTHR10000:SF8">
    <property type="entry name" value="HAD SUPERFAMILY HYDROLASE-LIKE, TYPE 3"/>
    <property type="match status" value="1"/>
</dbReference>
<gene>
    <name evidence="1" type="ORF">SPRG_02609</name>
</gene>